<keyword evidence="2" id="KW-1185">Reference proteome</keyword>
<evidence type="ECO:0000313" key="2">
    <source>
        <dbReference type="Proteomes" id="UP000029981"/>
    </source>
</evidence>
<gene>
    <name evidence="1" type="ORF">Csa_1G005700</name>
</gene>
<reference evidence="1 2" key="2">
    <citation type="journal article" date="2009" name="PLoS ONE">
        <title>An integrated genetic and cytogenetic map of the cucumber genome.</title>
        <authorList>
            <person name="Ren Y."/>
            <person name="Zhang Z."/>
            <person name="Liu J."/>
            <person name="Staub J.E."/>
            <person name="Han Y."/>
            <person name="Cheng Z."/>
            <person name="Li X."/>
            <person name="Lu J."/>
            <person name="Miao H."/>
            <person name="Kang H."/>
            <person name="Xie B."/>
            <person name="Gu X."/>
            <person name="Wang X."/>
            <person name="Du Y."/>
            <person name="Jin W."/>
            <person name="Huang S."/>
        </authorList>
    </citation>
    <scope>NUCLEOTIDE SEQUENCE [LARGE SCALE GENOMIC DNA]</scope>
    <source>
        <strain evidence="2">cv. 9930</strain>
    </source>
</reference>
<organism evidence="1 2">
    <name type="scientific">Cucumis sativus</name>
    <name type="common">Cucumber</name>
    <dbReference type="NCBI Taxonomy" id="3659"/>
    <lineage>
        <taxon>Eukaryota</taxon>
        <taxon>Viridiplantae</taxon>
        <taxon>Streptophyta</taxon>
        <taxon>Embryophyta</taxon>
        <taxon>Tracheophyta</taxon>
        <taxon>Spermatophyta</taxon>
        <taxon>Magnoliopsida</taxon>
        <taxon>eudicotyledons</taxon>
        <taxon>Gunneridae</taxon>
        <taxon>Pentapetalae</taxon>
        <taxon>rosids</taxon>
        <taxon>fabids</taxon>
        <taxon>Cucurbitales</taxon>
        <taxon>Cucurbitaceae</taxon>
        <taxon>Benincaseae</taxon>
        <taxon>Cucumis</taxon>
    </lineage>
</organism>
<reference evidence="1 2" key="4">
    <citation type="journal article" date="2011" name="BMC Genomics">
        <title>RNA-Seq improves annotation of protein-coding genes in the cucumber genome.</title>
        <authorList>
            <person name="Li Z."/>
            <person name="Zhang Z."/>
            <person name="Yan P."/>
            <person name="Huang S."/>
            <person name="Fei Z."/>
            <person name="Lin K."/>
        </authorList>
    </citation>
    <scope>NUCLEOTIDE SEQUENCE [LARGE SCALE GENOMIC DNA]</scope>
    <source>
        <strain evidence="2">cv. 9930</strain>
    </source>
</reference>
<reference evidence="1 2" key="3">
    <citation type="journal article" date="2010" name="BMC Genomics">
        <title>Transcriptome sequencing and comparative analysis of cucumber flowers with different sex types.</title>
        <authorList>
            <person name="Guo S."/>
            <person name="Zheng Y."/>
            <person name="Joung J.G."/>
            <person name="Liu S."/>
            <person name="Zhang Z."/>
            <person name="Crasta O.R."/>
            <person name="Sobral B.W."/>
            <person name="Xu Y."/>
            <person name="Huang S."/>
            <person name="Fei Z."/>
        </authorList>
    </citation>
    <scope>NUCLEOTIDE SEQUENCE [LARGE SCALE GENOMIC DNA]</scope>
    <source>
        <strain evidence="2">cv. 9930</strain>
    </source>
</reference>
<dbReference type="Proteomes" id="UP000029981">
    <property type="component" value="Chromosome 1"/>
</dbReference>
<reference evidence="1 2" key="1">
    <citation type="journal article" date="2009" name="Nat. Genet.">
        <title>The genome of the cucumber, Cucumis sativus L.</title>
        <authorList>
            <person name="Huang S."/>
            <person name="Li R."/>
            <person name="Zhang Z."/>
            <person name="Li L."/>
            <person name="Gu X."/>
            <person name="Fan W."/>
            <person name="Lucas W.J."/>
            <person name="Wang X."/>
            <person name="Xie B."/>
            <person name="Ni P."/>
            <person name="Ren Y."/>
            <person name="Zhu H."/>
            <person name="Li J."/>
            <person name="Lin K."/>
            <person name="Jin W."/>
            <person name="Fei Z."/>
            <person name="Li G."/>
            <person name="Staub J."/>
            <person name="Kilian A."/>
            <person name="van der Vossen E.A."/>
            <person name="Wu Y."/>
            <person name="Guo J."/>
            <person name="He J."/>
            <person name="Jia Z."/>
            <person name="Ren Y."/>
            <person name="Tian G."/>
            <person name="Lu Y."/>
            <person name="Ruan J."/>
            <person name="Qian W."/>
            <person name="Wang M."/>
            <person name="Huang Q."/>
            <person name="Li B."/>
            <person name="Xuan Z."/>
            <person name="Cao J."/>
            <person name="Asan"/>
            <person name="Wu Z."/>
            <person name="Zhang J."/>
            <person name="Cai Q."/>
            <person name="Bai Y."/>
            <person name="Zhao B."/>
            <person name="Han Y."/>
            <person name="Li Y."/>
            <person name="Li X."/>
            <person name="Wang S."/>
            <person name="Shi Q."/>
            <person name="Liu S."/>
            <person name="Cho W.K."/>
            <person name="Kim J.Y."/>
            <person name="Xu Y."/>
            <person name="Heller-Uszynska K."/>
            <person name="Miao H."/>
            <person name="Cheng Z."/>
            <person name="Zhang S."/>
            <person name="Wu J."/>
            <person name="Yang Y."/>
            <person name="Kang H."/>
            <person name="Li M."/>
            <person name="Liang H."/>
            <person name="Ren X."/>
            <person name="Shi Z."/>
            <person name="Wen M."/>
            <person name="Jian M."/>
            <person name="Yang H."/>
            <person name="Zhang G."/>
            <person name="Yang Z."/>
            <person name="Chen R."/>
            <person name="Liu S."/>
            <person name="Li J."/>
            <person name="Ma L."/>
            <person name="Liu H."/>
            <person name="Zhou Y."/>
            <person name="Zhao J."/>
            <person name="Fang X."/>
            <person name="Li G."/>
            <person name="Fang L."/>
            <person name="Li Y."/>
            <person name="Liu D."/>
            <person name="Zheng H."/>
            <person name="Zhang Y."/>
            <person name="Qin N."/>
            <person name="Li Z."/>
            <person name="Yang G."/>
            <person name="Yang S."/>
            <person name="Bolund L."/>
            <person name="Kristiansen K."/>
            <person name="Zheng H."/>
            <person name="Li S."/>
            <person name="Zhang X."/>
            <person name="Yang H."/>
            <person name="Wang J."/>
            <person name="Sun R."/>
            <person name="Zhang B."/>
            <person name="Jiang S."/>
            <person name="Wang J."/>
            <person name="Du Y."/>
            <person name="Li S."/>
        </authorList>
    </citation>
    <scope>NUCLEOTIDE SEQUENCE [LARGE SCALE GENOMIC DNA]</scope>
    <source>
        <strain evidence="2">cv. 9930</strain>
    </source>
</reference>
<dbReference type="EMBL" id="CM002922">
    <property type="protein sequence ID" value="KGN63609.1"/>
    <property type="molecule type" value="Genomic_DNA"/>
</dbReference>
<dbReference type="AlphaFoldDB" id="A0A0A0LRI7"/>
<sequence>MGKRAEGMKTCEGYSKVGPVLADGHFATHTLSHSLTDTPIYSSFSLFAFRLNGNFLQRFSSSSSSLLAYTLLLHGWTRPQLQILLFQTDPESFEAKNDDYD</sequence>
<dbReference type="Gramene" id="KGN63609">
    <property type="protein sequence ID" value="KGN63609"/>
    <property type="gene ID" value="Csa_1G005700"/>
</dbReference>
<proteinExistence type="predicted"/>
<accession>A0A0A0LRI7</accession>
<protein>
    <submittedName>
        <fullName evidence="1">Uncharacterized protein</fullName>
    </submittedName>
</protein>
<evidence type="ECO:0000313" key="1">
    <source>
        <dbReference type="EMBL" id="KGN63609.1"/>
    </source>
</evidence>
<name>A0A0A0LRI7_CUCSA</name>